<dbReference type="InterPro" id="IPR052019">
    <property type="entry name" value="F420H2_bilvrd_red/Heme_oxyg"/>
</dbReference>
<evidence type="ECO:0000259" key="2">
    <source>
        <dbReference type="Pfam" id="PF01243"/>
    </source>
</evidence>
<comment type="caution">
    <text evidence="3">The sequence shown here is derived from an EMBL/GenBank/DDBJ whole genome shotgun (WGS) entry which is preliminary data.</text>
</comment>
<accession>A0ABW0HY93</accession>
<dbReference type="EMBL" id="JBHSMI010000029">
    <property type="protein sequence ID" value="MFC5405300.1"/>
    <property type="molecule type" value="Genomic_DNA"/>
</dbReference>
<reference evidence="4" key="1">
    <citation type="journal article" date="2019" name="Int. J. Syst. Evol. Microbiol.">
        <title>The Global Catalogue of Microorganisms (GCM) 10K type strain sequencing project: providing services to taxonomists for standard genome sequencing and annotation.</title>
        <authorList>
            <consortium name="The Broad Institute Genomics Platform"/>
            <consortium name="The Broad Institute Genome Sequencing Center for Infectious Disease"/>
            <person name="Wu L."/>
            <person name="Ma J."/>
        </authorList>
    </citation>
    <scope>NUCLEOTIDE SEQUENCE [LARGE SCALE GENOMIC DNA]</scope>
    <source>
        <strain evidence="4">CGMCC 1.18575</strain>
    </source>
</reference>
<proteinExistence type="predicted"/>
<dbReference type="Gene3D" id="2.30.110.10">
    <property type="entry name" value="Electron Transport, Fmn-binding Protein, Chain A"/>
    <property type="match status" value="1"/>
</dbReference>
<gene>
    <name evidence="3" type="ORF">ACFPOF_21370</name>
</gene>
<evidence type="ECO:0000256" key="1">
    <source>
        <dbReference type="ARBA" id="ARBA00023002"/>
    </source>
</evidence>
<organism evidence="3 4">
    <name type="scientific">Cohnella soli</name>
    <dbReference type="NCBI Taxonomy" id="425005"/>
    <lineage>
        <taxon>Bacteria</taxon>
        <taxon>Bacillati</taxon>
        <taxon>Bacillota</taxon>
        <taxon>Bacilli</taxon>
        <taxon>Bacillales</taxon>
        <taxon>Paenibacillaceae</taxon>
        <taxon>Cohnella</taxon>
    </lineage>
</organism>
<evidence type="ECO:0000313" key="3">
    <source>
        <dbReference type="EMBL" id="MFC5405300.1"/>
    </source>
</evidence>
<keyword evidence="4" id="KW-1185">Reference proteome</keyword>
<dbReference type="InterPro" id="IPR012349">
    <property type="entry name" value="Split_barrel_FMN-bd"/>
</dbReference>
<dbReference type="PANTHER" id="PTHR35176:SF6">
    <property type="entry name" value="HEME OXYGENASE HI_0854-RELATED"/>
    <property type="match status" value="1"/>
</dbReference>
<protein>
    <submittedName>
        <fullName evidence="3">HugZ family protein</fullName>
    </submittedName>
</protein>
<dbReference type="InterPro" id="IPR011576">
    <property type="entry name" value="Pyridox_Oxase_N"/>
</dbReference>
<dbReference type="RefSeq" id="WP_378136419.1">
    <property type="nucleotide sequence ID" value="NZ_JBHSMI010000029.1"/>
</dbReference>
<feature type="domain" description="Pyridoxamine 5'-phosphate oxidase N-terminal" evidence="2">
    <location>
        <begin position="16"/>
        <end position="139"/>
    </location>
</feature>
<dbReference type="PIRSF" id="PIRSF004633">
    <property type="entry name" value="UCP_PLP_oxd"/>
    <property type="match status" value="1"/>
</dbReference>
<dbReference type="SUPFAM" id="SSF50475">
    <property type="entry name" value="FMN-binding split barrel"/>
    <property type="match status" value="1"/>
</dbReference>
<keyword evidence="1" id="KW-0560">Oxidoreductase</keyword>
<evidence type="ECO:0000313" key="4">
    <source>
        <dbReference type="Proteomes" id="UP001596113"/>
    </source>
</evidence>
<dbReference type="Pfam" id="PF01243">
    <property type="entry name" value="PNPOx_N"/>
    <property type="match status" value="1"/>
</dbReference>
<dbReference type="InterPro" id="IPR014419">
    <property type="entry name" value="HutZ"/>
</dbReference>
<dbReference type="Proteomes" id="UP001596113">
    <property type="component" value="Unassembled WGS sequence"/>
</dbReference>
<sequence length="177" mass="19938">MKQLDKEKIKLQYLMFANSLKTLMLSTVDGNGNPFVSYAPFVKLNGKLYVYISSIAHHYRHIENHPFVDAMLIEDESASANLFARQRARFVCTAVNIGNEGHEELFAQFEERFGKSMIGMLRGLDFSLFELTAREGRYVAGFGQAFDIDLAGEKFDHVARDGHKQANSSDSTSEQSS</sequence>
<dbReference type="PANTHER" id="PTHR35176">
    <property type="entry name" value="HEME OXYGENASE HI_0854-RELATED"/>
    <property type="match status" value="1"/>
</dbReference>
<name>A0ABW0HY93_9BACL</name>